<sequence length="84" mass="9140">MPPAHVRRRSPSLPPTRAPCSLPRPPLLPMRIPKADGASATSTLFTKDIVAALVVSLLLPHGHPLHKLMLYKGVATVTHEKLHM</sequence>
<dbReference type="Proteomes" id="UP000479710">
    <property type="component" value="Unassembled WGS sequence"/>
</dbReference>
<comment type="caution">
    <text evidence="2">The sequence shown here is derived from an EMBL/GenBank/DDBJ whole genome shotgun (WGS) entry which is preliminary data.</text>
</comment>
<name>A0A6G1EE31_9ORYZ</name>
<reference evidence="2 3" key="1">
    <citation type="submission" date="2019-11" db="EMBL/GenBank/DDBJ databases">
        <title>Whole genome sequence of Oryza granulata.</title>
        <authorList>
            <person name="Li W."/>
        </authorList>
    </citation>
    <scope>NUCLEOTIDE SEQUENCE [LARGE SCALE GENOMIC DNA]</scope>
    <source>
        <strain evidence="3">cv. Menghai</strain>
        <tissue evidence="2">Leaf</tissue>
    </source>
</reference>
<evidence type="ECO:0000313" key="2">
    <source>
        <dbReference type="EMBL" id="KAF0922203.1"/>
    </source>
</evidence>
<proteinExistence type="predicted"/>
<dbReference type="EMBL" id="SPHZ02000004">
    <property type="protein sequence ID" value="KAF0922203.1"/>
    <property type="molecule type" value="Genomic_DNA"/>
</dbReference>
<protein>
    <submittedName>
        <fullName evidence="2">Uncharacterized protein</fullName>
    </submittedName>
</protein>
<feature type="region of interest" description="Disordered" evidence="1">
    <location>
        <begin position="1"/>
        <end position="26"/>
    </location>
</feature>
<accession>A0A6G1EE31</accession>
<evidence type="ECO:0000313" key="3">
    <source>
        <dbReference type="Proteomes" id="UP000479710"/>
    </source>
</evidence>
<organism evidence="2 3">
    <name type="scientific">Oryza meyeriana var. granulata</name>
    <dbReference type="NCBI Taxonomy" id="110450"/>
    <lineage>
        <taxon>Eukaryota</taxon>
        <taxon>Viridiplantae</taxon>
        <taxon>Streptophyta</taxon>
        <taxon>Embryophyta</taxon>
        <taxon>Tracheophyta</taxon>
        <taxon>Spermatophyta</taxon>
        <taxon>Magnoliopsida</taxon>
        <taxon>Liliopsida</taxon>
        <taxon>Poales</taxon>
        <taxon>Poaceae</taxon>
        <taxon>BOP clade</taxon>
        <taxon>Oryzoideae</taxon>
        <taxon>Oryzeae</taxon>
        <taxon>Oryzinae</taxon>
        <taxon>Oryza</taxon>
        <taxon>Oryza meyeriana</taxon>
    </lineage>
</organism>
<keyword evidence="3" id="KW-1185">Reference proteome</keyword>
<evidence type="ECO:0000256" key="1">
    <source>
        <dbReference type="SAM" id="MobiDB-lite"/>
    </source>
</evidence>
<gene>
    <name evidence="2" type="ORF">E2562_028796</name>
</gene>
<dbReference type="AlphaFoldDB" id="A0A6G1EE31"/>
<feature type="compositionally biased region" description="Basic residues" evidence="1">
    <location>
        <begin position="1"/>
        <end position="10"/>
    </location>
</feature>
<feature type="compositionally biased region" description="Pro residues" evidence="1">
    <location>
        <begin position="12"/>
        <end position="26"/>
    </location>
</feature>